<dbReference type="EMBL" id="GBXM01029382">
    <property type="protein sequence ID" value="JAH79195.1"/>
    <property type="molecule type" value="Transcribed_RNA"/>
</dbReference>
<reference evidence="1" key="2">
    <citation type="journal article" date="2015" name="Fish Shellfish Immunol.">
        <title>Early steps in the European eel (Anguilla anguilla)-Vibrio vulnificus interaction in the gills: Role of the RtxA13 toxin.</title>
        <authorList>
            <person name="Callol A."/>
            <person name="Pajuelo D."/>
            <person name="Ebbesson L."/>
            <person name="Teles M."/>
            <person name="MacKenzie S."/>
            <person name="Amaro C."/>
        </authorList>
    </citation>
    <scope>NUCLEOTIDE SEQUENCE</scope>
</reference>
<name>A0A0E9VP84_ANGAN</name>
<reference evidence="1" key="1">
    <citation type="submission" date="2014-11" db="EMBL/GenBank/DDBJ databases">
        <authorList>
            <person name="Amaro Gonzalez C."/>
        </authorList>
    </citation>
    <scope>NUCLEOTIDE SEQUENCE</scope>
</reference>
<sequence>MQETIVLSSLSFPRVAVGNVWLVGYTEDRWFEKNKKREFYRSIFQKFWTFV</sequence>
<organism evidence="1">
    <name type="scientific">Anguilla anguilla</name>
    <name type="common">European freshwater eel</name>
    <name type="synonym">Muraena anguilla</name>
    <dbReference type="NCBI Taxonomy" id="7936"/>
    <lineage>
        <taxon>Eukaryota</taxon>
        <taxon>Metazoa</taxon>
        <taxon>Chordata</taxon>
        <taxon>Craniata</taxon>
        <taxon>Vertebrata</taxon>
        <taxon>Euteleostomi</taxon>
        <taxon>Actinopterygii</taxon>
        <taxon>Neopterygii</taxon>
        <taxon>Teleostei</taxon>
        <taxon>Anguilliformes</taxon>
        <taxon>Anguillidae</taxon>
        <taxon>Anguilla</taxon>
    </lineage>
</organism>
<dbReference type="EMBL" id="GBXM01059517">
    <property type="protein sequence ID" value="JAH49060.1"/>
    <property type="molecule type" value="Transcribed_RNA"/>
</dbReference>
<dbReference type="AlphaFoldDB" id="A0A0E9VP84"/>
<accession>A0A0E9VP84</accession>
<protein>
    <submittedName>
        <fullName evidence="1">Uncharacterized protein</fullName>
    </submittedName>
</protein>
<proteinExistence type="predicted"/>
<evidence type="ECO:0000313" key="1">
    <source>
        <dbReference type="EMBL" id="JAH79195.1"/>
    </source>
</evidence>